<dbReference type="AlphaFoldDB" id="A0AB34JB47"/>
<feature type="region of interest" description="Disordered" evidence="1">
    <location>
        <begin position="525"/>
        <end position="559"/>
    </location>
</feature>
<dbReference type="Gene3D" id="3.10.20.90">
    <property type="entry name" value="Phosphatidylinositol 3-kinase Catalytic Subunit, Chain A, domain 1"/>
    <property type="match status" value="1"/>
</dbReference>
<gene>
    <name evidence="4" type="ORF">AB1Y20_002696</name>
</gene>
<feature type="domain" description="PI31 proteasome regulator N-terminal" evidence="3">
    <location>
        <begin position="207"/>
        <end position="345"/>
    </location>
</feature>
<dbReference type="Pfam" id="PF11566">
    <property type="entry name" value="PI31_Prot_N"/>
    <property type="match status" value="1"/>
</dbReference>
<organism evidence="4 5">
    <name type="scientific">Prymnesium parvum</name>
    <name type="common">Toxic golden alga</name>
    <dbReference type="NCBI Taxonomy" id="97485"/>
    <lineage>
        <taxon>Eukaryota</taxon>
        <taxon>Haptista</taxon>
        <taxon>Haptophyta</taxon>
        <taxon>Prymnesiophyceae</taxon>
        <taxon>Prymnesiales</taxon>
        <taxon>Prymnesiaceae</taxon>
        <taxon>Prymnesium</taxon>
    </lineage>
</organism>
<evidence type="ECO:0000259" key="3">
    <source>
        <dbReference type="Pfam" id="PF11566"/>
    </source>
</evidence>
<dbReference type="EMBL" id="JBGBPQ010000010">
    <property type="protein sequence ID" value="KAL1518402.1"/>
    <property type="molecule type" value="Genomic_DNA"/>
</dbReference>
<feature type="region of interest" description="Disordered" evidence="1">
    <location>
        <begin position="84"/>
        <end position="111"/>
    </location>
</feature>
<accession>A0AB34JB47</accession>
<evidence type="ECO:0000256" key="1">
    <source>
        <dbReference type="SAM" id="MobiDB-lite"/>
    </source>
</evidence>
<dbReference type="InterPro" id="IPR047118">
    <property type="entry name" value="Fbxo7"/>
</dbReference>
<dbReference type="InterPro" id="IPR021625">
    <property type="entry name" value="PI31_Prot_N"/>
</dbReference>
<evidence type="ECO:0000313" key="4">
    <source>
        <dbReference type="EMBL" id="KAL1518402.1"/>
    </source>
</evidence>
<dbReference type="PANTHER" id="PTHR15537">
    <property type="entry name" value="F-BOX ONLY PROTEIN 7"/>
    <property type="match status" value="1"/>
</dbReference>
<dbReference type="Pfam" id="PF11543">
    <property type="entry name" value="UN_NPL4"/>
    <property type="match status" value="1"/>
</dbReference>
<feature type="compositionally biased region" description="Gly residues" evidence="1">
    <location>
        <begin position="525"/>
        <end position="545"/>
    </location>
</feature>
<dbReference type="GO" id="GO:0019901">
    <property type="term" value="F:protein kinase binding"/>
    <property type="evidence" value="ECO:0007669"/>
    <property type="project" value="InterPro"/>
</dbReference>
<dbReference type="SUPFAM" id="SSF54236">
    <property type="entry name" value="Ubiquitin-like"/>
    <property type="match status" value="1"/>
</dbReference>
<feature type="compositionally biased region" description="Pro residues" evidence="1">
    <location>
        <begin position="91"/>
        <end position="104"/>
    </location>
</feature>
<proteinExistence type="predicted"/>
<keyword evidence="5" id="KW-1185">Reference proteome</keyword>
<dbReference type="InterPro" id="IPR029071">
    <property type="entry name" value="Ubiquitin-like_domsf"/>
</dbReference>
<dbReference type="GO" id="GO:1903599">
    <property type="term" value="P:positive regulation of autophagy of mitochondrion"/>
    <property type="evidence" value="ECO:0007669"/>
    <property type="project" value="TreeGrafter"/>
</dbReference>
<evidence type="ECO:0000313" key="5">
    <source>
        <dbReference type="Proteomes" id="UP001515480"/>
    </source>
</evidence>
<evidence type="ECO:0008006" key="6">
    <source>
        <dbReference type="Google" id="ProtNLM"/>
    </source>
</evidence>
<comment type="caution">
    <text evidence="4">The sequence shown here is derived from an EMBL/GenBank/DDBJ whole genome shotgun (WGS) entry which is preliminary data.</text>
</comment>
<dbReference type="InterPro" id="IPR024682">
    <property type="entry name" value="Npl4_Ub-like_dom"/>
</dbReference>
<dbReference type="Gene3D" id="3.40.1000.30">
    <property type="match status" value="1"/>
</dbReference>
<dbReference type="PANTHER" id="PTHR15537:SF2">
    <property type="entry name" value="F-BOX ONLY PROTEIN 7"/>
    <property type="match status" value="1"/>
</dbReference>
<name>A0AB34JB47_PRYPA</name>
<protein>
    <recommendedName>
        <fullName evidence="6">Proteasome inhibitor PI31 subunit</fullName>
    </recommendedName>
</protein>
<feature type="domain" description="Nuclear pore localisation protein Npl4 ubiquitin-like" evidence="2">
    <location>
        <begin position="3"/>
        <end position="75"/>
    </location>
</feature>
<reference evidence="4 5" key="1">
    <citation type="journal article" date="2024" name="Science">
        <title>Giant polyketide synthase enzymes in the biosynthesis of giant marine polyether toxins.</title>
        <authorList>
            <person name="Fallon T.R."/>
            <person name="Shende V.V."/>
            <person name="Wierzbicki I.H."/>
            <person name="Pendleton A.L."/>
            <person name="Watervoot N.F."/>
            <person name="Auber R.P."/>
            <person name="Gonzalez D.J."/>
            <person name="Wisecaver J.H."/>
            <person name="Moore B.S."/>
        </authorList>
    </citation>
    <scope>NUCLEOTIDE SEQUENCE [LARGE SCALE GENOMIC DNA]</scope>
    <source>
        <strain evidence="4 5">12B1</strain>
    </source>
</reference>
<sequence length="559" mass="57454">MASALLRVRTPSGATLKLRVEPTSSHAELLALAAQHAGLDSDVCTLSLNKRHPLSAAPSARLTEMGVAHGDLLYLLTPADAAAPAAAPSPAATPPPPAATPPPAAALRGPESPAAAAAAAAMARASVGRAGATVPAAAAPAAPAGVGGVRVVDGSAYRPAEMPRSPLFDAAAQNVLRGAAKKPAATLVPQALVESMDGALKSSGARGAHEAVCVALHALLLQSGFVLSSLLGTTIHPPSTAPALPPAWRASAGVYVFGYGHTRQGSEGARAVLEVKAVPMGPHLMLVAMVHGAREPALVQHRVRPADFVQPADGPITSVTNLTSTPRLVHELSARMVQPLLEELRTRVMDPSGEGVAFELMDLCPELNSLRPGHGRHALVTAVRRQHLLLPHREMRRACSGFARAYRRRTLEERRAAQEAEQQRRHWRMPSPGFAAFPPPGVAPFGGMPGFPSGVPGIIGGDFDRTPGLLPPFHAPRGFPGGGGGLAGGFHPHGAVPPGARYDPISPLIDPDGQSGFGGGIGPMGPMGRGGRGGMRGRGRGGMFGGRFDPDTPDLPDIL</sequence>
<evidence type="ECO:0000259" key="2">
    <source>
        <dbReference type="Pfam" id="PF11543"/>
    </source>
</evidence>
<dbReference type="Proteomes" id="UP001515480">
    <property type="component" value="Unassembled WGS sequence"/>
</dbReference>